<dbReference type="Pfam" id="PF05751">
    <property type="entry name" value="FixH"/>
    <property type="match status" value="1"/>
</dbReference>
<keyword evidence="1" id="KW-0472">Membrane</keyword>
<reference evidence="2" key="1">
    <citation type="submission" date="2016-10" db="EMBL/GenBank/DDBJ databases">
        <title>Sequence of Gallionella enrichment culture.</title>
        <authorList>
            <person name="Poehlein A."/>
            <person name="Muehling M."/>
            <person name="Daniel R."/>
        </authorList>
    </citation>
    <scope>NUCLEOTIDE SEQUENCE</scope>
</reference>
<proteinExistence type="predicted"/>
<comment type="caution">
    <text evidence="2">The sequence shown here is derived from an EMBL/GenBank/DDBJ whole genome shotgun (WGS) entry which is preliminary data.</text>
</comment>
<name>A0A1J5QNJ6_9ZZZZ</name>
<dbReference type="AlphaFoldDB" id="A0A1J5QNJ6"/>
<accession>A0A1J5QNJ6</accession>
<feature type="transmembrane region" description="Helical" evidence="1">
    <location>
        <begin position="52"/>
        <end position="74"/>
    </location>
</feature>
<organism evidence="2">
    <name type="scientific">mine drainage metagenome</name>
    <dbReference type="NCBI Taxonomy" id="410659"/>
    <lineage>
        <taxon>unclassified sequences</taxon>
        <taxon>metagenomes</taxon>
        <taxon>ecological metagenomes</taxon>
    </lineage>
</organism>
<evidence type="ECO:0000313" key="2">
    <source>
        <dbReference type="EMBL" id="OIQ77541.1"/>
    </source>
</evidence>
<protein>
    <submittedName>
        <fullName evidence="2">FixH</fullName>
    </submittedName>
</protein>
<evidence type="ECO:0000256" key="1">
    <source>
        <dbReference type="SAM" id="Phobius"/>
    </source>
</evidence>
<dbReference type="InterPro" id="IPR008620">
    <property type="entry name" value="FixH"/>
</dbReference>
<keyword evidence="1" id="KW-1133">Transmembrane helix</keyword>
<dbReference type="EMBL" id="MLJW01001591">
    <property type="protein sequence ID" value="OIQ77541.1"/>
    <property type="molecule type" value="Genomic_DNA"/>
</dbReference>
<gene>
    <name evidence="2" type="ORF">GALL_407650</name>
</gene>
<keyword evidence="1" id="KW-0812">Transmembrane</keyword>
<sequence>MTALIFARTLAGLLLAVPVLFALQWKPARPNCPGGIARVTGTRRRQMGKLHWAPMLIAVFFGALLVSMVMQLLVSSHGLPDLLSGWLLPNQDRQRLHTAAPGVIPHDQNKLYEAHMKKMAEQRNLGWQVELAGLDHLPSGTPGKITVNVRDAEGKPLPADRVELALSRVANSRDDRRLTLRPLAAGAYGSEILFPAPGRWLIGVTVTRGQDSFTAQRSLIVGEPDKK</sequence>